<evidence type="ECO:0000256" key="3">
    <source>
        <dbReference type="ARBA" id="ARBA00022723"/>
    </source>
</evidence>
<evidence type="ECO:0000256" key="1">
    <source>
        <dbReference type="ARBA" id="ARBA00007963"/>
    </source>
</evidence>
<evidence type="ECO:0000256" key="4">
    <source>
        <dbReference type="ARBA" id="ARBA00022837"/>
    </source>
</evidence>
<gene>
    <name evidence="6" type="ORF">HZB08_03085</name>
</gene>
<dbReference type="Proteomes" id="UP000808761">
    <property type="component" value="Unassembled WGS sequence"/>
</dbReference>
<dbReference type="AlphaFoldDB" id="A0A9D6UKD2"/>
<keyword evidence="3" id="KW-0479">Metal-binding</keyword>
<dbReference type="Pfam" id="PF01951">
    <property type="entry name" value="Archease"/>
    <property type="match status" value="1"/>
</dbReference>
<dbReference type="PANTHER" id="PTHR12682:SF11">
    <property type="entry name" value="PROTEIN ARCHEASE"/>
    <property type="match status" value="1"/>
</dbReference>
<comment type="similarity">
    <text evidence="1">Belongs to the archease family.</text>
</comment>
<dbReference type="EMBL" id="JACRKR010000150">
    <property type="protein sequence ID" value="MBI5078984.1"/>
    <property type="molecule type" value="Genomic_DNA"/>
</dbReference>
<dbReference type="NCBIfam" id="NF001617">
    <property type="entry name" value="PRK00407.1"/>
    <property type="match status" value="1"/>
</dbReference>
<dbReference type="Gene3D" id="3.55.10.10">
    <property type="entry name" value="Archease domain"/>
    <property type="match status" value="1"/>
</dbReference>
<sequence length="133" mass="15047">MRFKIIDHPSDVGIIAYGGTREEIFENAAYGLFSLMADMEKVSPKETIKITVKAQDPESLLVNWLNELIFNEDAKKMLFKEFKIEELTDTRLKAVAAGEKINLNLHSLFRSVKAATYNQLRIGPGQAKIVFDV</sequence>
<evidence type="ECO:0000313" key="7">
    <source>
        <dbReference type="Proteomes" id="UP000808761"/>
    </source>
</evidence>
<dbReference type="InterPro" id="IPR002804">
    <property type="entry name" value="Archease"/>
</dbReference>
<dbReference type="InterPro" id="IPR023572">
    <property type="entry name" value="Archease_dom"/>
</dbReference>
<dbReference type="GO" id="GO:0008033">
    <property type="term" value="P:tRNA processing"/>
    <property type="evidence" value="ECO:0007669"/>
    <property type="project" value="UniProtKB-KW"/>
</dbReference>
<feature type="domain" description="Archease" evidence="5">
    <location>
        <begin position="3"/>
        <end position="133"/>
    </location>
</feature>
<evidence type="ECO:0000256" key="2">
    <source>
        <dbReference type="ARBA" id="ARBA00022694"/>
    </source>
</evidence>
<dbReference type="GO" id="GO:0046872">
    <property type="term" value="F:metal ion binding"/>
    <property type="evidence" value="ECO:0007669"/>
    <property type="project" value="UniProtKB-KW"/>
</dbReference>
<name>A0A9D6UKD2_UNCSA</name>
<dbReference type="SUPFAM" id="SSF69819">
    <property type="entry name" value="MTH1598-like"/>
    <property type="match status" value="1"/>
</dbReference>
<protein>
    <submittedName>
        <fullName evidence="6">Archease</fullName>
    </submittedName>
</protein>
<organism evidence="6 7">
    <name type="scientific">Candidatus Saganbacteria bacterium</name>
    <dbReference type="NCBI Taxonomy" id="2575572"/>
    <lineage>
        <taxon>Bacteria</taxon>
        <taxon>Bacillati</taxon>
        <taxon>Saganbacteria</taxon>
    </lineage>
</organism>
<comment type="caution">
    <text evidence="6">The sequence shown here is derived from an EMBL/GenBank/DDBJ whole genome shotgun (WGS) entry which is preliminary data.</text>
</comment>
<dbReference type="InterPro" id="IPR036820">
    <property type="entry name" value="Archease_dom_sf"/>
</dbReference>
<keyword evidence="4" id="KW-0106">Calcium</keyword>
<keyword evidence="2" id="KW-0819">tRNA processing</keyword>
<evidence type="ECO:0000259" key="5">
    <source>
        <dbReference type="Pfam" id="PF01951"/>
    </source>
</evidence>
<reference evidence="6" key="1">
    <citation type="submission" date="2020-07" db="EMBL/GenBank/DDBJ databases">
        <title>Huge and variable diversity of episymbiotic CPR bacteria and DPANN archaea in groundwater ecosystems.</title>
        <authorList>
            <person name="He C.Y."/>
            <person name="Keren R."/>
            <person name="Whittaker M."/>
            <person name="Farag I.F."/>
            <person name="Doudna J."/>
            <person name="Cate J.H.D."/>
            <person name="Banfield J.F."/>
        </authorList>
    </citation>
    <scope>NUCLEOTIDE SEQUENCE</scope>
    <source>
        <strain evidence="6">NC_groundwater_1860_Pr3_B-0.1um_51_7</strain>
    </source>
</reference>
<evidence type="ECO:0000313" key="6">
    <source>
        <dbReference type="EMBL" id="MBI5078984.1"/>
    </source>
</evidence>
<accession>A0A9D6UKD2</accession>
<dbReference type="PANTHER" id="PTHR12682">
    <property type="entry name" value="ARCHEASE"/>
    <property type="match status" value="1"/>
</dbReference>
<proteinExistence type="inferred from homology"/>